<evidence type="ECO:0000256" key="1">
    <source>
        <dbReference type="SAM" id="Phobius"/>
    </source>
</evidence>
<feature type="transmembrane region" description="Helical" evidence="1">
    <location>
        <begin position="20"/>
        <end position="40"/>
    </location>
</feature>
<keyword evidence="3" id="KW-1185">Reference proteome</keyword>
<sequence>MPQPIVTYLPISYDYAYETLTISEIITITLIRATIIPLIMTY</sequence>
<organism evidence="2 3">
    <name type="scientific">Vulcanisaeta souniana JCM 11219</name>
    <dbReference type="NCBI Taxonomy" id="1293586"/>
    <lineage>
        <taxon>Archaea</taxon>
        <taxon>Thermoproteota</taxon>
        <taxon>Thermoprotei</taxon>
        <taxon>Thermoproteales</taxon>
        <taxon>Thermoproteaceae</taxon>
        <taxon>Vulcanisaeta</taxon>
    </lineage>
</organism>
<keyword evidence="1" id="KW-1133">Transmembrane helix</keyword>
<proteinExistence type="predicted"/>
<evidence type="ECO:0000313" key="3">
    <source>
        <dbReference type="Proteomes" id="UP001060771"/>
    </source>
</evidence>
<name>A0ABN6SSP3_9CREN</name>
<dbReference type="EMBL" id="AP026830">
    <property type="protein sequence ID" value="BDR92654.1"/>
    <property type="molecule type" value="Genomic_DNA"/>
</dbReference>
<evidence type="ECO:0000313" key="2">
    <source>
        <dbReference type="EMBL" id="BDR92654.1"/>
    </source>
</evidence>
<keyword evidence="1" id="KW-0812">Transmembrane</keyword>
<dbReference type="Proteomes" id="UP001060771">
    <property type="component" value="Chromosome"/>
</dbReference>
<gene>
    <name evidence="2" type="ORF">Vsou_17470</name>
</gene>
<protein>
    <submittedName>
        <fullName evidence="2">Uncharacterized protein</fullName>
    </submittedName>
</protein>
<keyword evidence="1" id="KW-0472">Membrane</keyword>
<accession>A0ABN6SSP3</accession>
<reference evidence="3" key="1">
    <citation type="submission" date="2022-09" db="EMBL/GenBank/DDBJ databases">
        <title>Complete genome sequence of Vulcanisaeta souniana.</title>
        <authorList>
            <person name="Kato S."/>
            <person name="Itoh T."/>
            <person name="Ohkuma M."/>
        </authorList>
    </citation>
    <scope>NUCLEOTIDE SEQUENCE [LARGE SCALE GENOMIC DNA]</scope>
    <source>
        <strain evidence="3">JCM 11219</strain>
    </source>
</reference>